<reference evidence="1" key="1">
    <citation type="submission" date="2022-09" db="EMBL/GenBank/DDBJ databases">
        <title>Eubacterium sp. LFL-14 isolated from human feces.</title>
        <authorList>
            <person name="Liu F."/>
        </authorList>
    </citation>
    <scope>NUCLEOTIDE SEQUENCE</scope>
    <source>
        <strain evidence="1">LFL-14</strain>
    </source>
</reference>
<dbReference type="Proteomes" id="UP001431199">
    <property type="component" value="Unassembled WGS sequence"/>
</dbReference>
<gene>
    <name evidence="1" type="ORF">N5B56_04085</name>
</gene>
<dbReference type="RefSeq" id="WP_117908826.1">
    <property type="nucleotide sequence ID" value="NZ_JAODBU010000003.1"/>
</dbReference>
<organism evidence="1 2">
    <name type="scientific">Eubacterium album</name>
    <dbReference type="NCBI Taxonomy" id="2978477"/>
    <lineage>
        <taxon>Bacteria</taxon>
        <taxon>Bacillati</taxon>
        <taxon>Bacillota</taxon>
        <taxon>Clostridia</taxon>
        <taxon>Eubacteriales</taxon>
        <taxon>Eubacteriaceae</taxon>
        <taxon>Eubacterium</taxon>
    </lineage>
</organism>
<name>A0ABT2LZG4_9FIRM</name>
<dbReference type="EMBL" id="JAODBU010000003">
    <property type="protein sequence ID" value="MCT7398268.1"/>
    <property type="molecule type" value="Genomic_DNA"/>
</dbReference>
<keyword evidence="2" id="KW-1185">Reference proteome</keyword>
<accession>A0ABT2LZG4</accession>
<protein>
    <submittedName>
        <fullName evidence="1">Uncharacterized protein</fullName>
    </submittedName>
</protein>
<sequence length="68" mass="7347">MNDDKMIDDIVAMLDAGVAKGQGHINVKVEDKNATEKEIVNGTADCSMNSMACAVPTMILDDDDEFEL</sequence>
<proteinExistence type="predicted"/>
<comment type="caution">
    <text evidence="1">The sequence shown here is derived from an EMBL/GenBank/DDBJ whole genome shotgun (WGS) entry which is preliminary data.</text>
</comment>
<evidence type="ECO:0000313" key="2">
    <source>
        <dbReference type="Proteomes" id="UP001431199"/>
    </source>
</evidence>
<evidence type="ECO:0000313" key="1">
    <source>
        <dbReference type="EMBL" id="MCT7398268.1"/>
    </source>
</evidence>